<protein>
    <submittedName>
        <fullName evidence="2">MOSC domain-containing protein</fullName>
    </submittedName>
</protein>
<dbReference type="InterPro" id="IPR005302">
    <property type="entry name" value="MoCF_Sase_C"/>
</dbReference>
<dbReference type="PANTHER" id="PTHR36930">
    <property type="entry name" value="METAL-SULFUR CLUSTER BIOSYNTHESIS PROTEINS YUAD-RELATED"/>
    <property type="match status" value="1"/>
</dbReference>
<dbReference type="RefSeq" id="WP_229343806.1">
    <property type="nucleotide sequence ID" value="NZ_JAJFAT010000002.1"/>
</dbReference>
<dbReference type="PANTHER" id="PTHR36930:SF1">
    <property type="entry name" value="MOSC DOMAIN-CONTAINING PROTEIN"/>
    <property type="match status" value="1"/>
</dbReference>
<dbReference type="PROSITE" id="PS51340">
    <property type="entry name" value="MOSC"/>
    <property type="match status" value="1"/>
</dbReference>
<keyword evidence="3" id="KW-1185">Reference proteome</keyword>
<dbReference type="Pfam" id="PF03473">
    <property type="entry name" value="MOSC"/>
    <property type="match status" value="1"/>
</dbReference>
<sequence length="148" mass="16468">MEAKVLAVCKSKNKGTVKRPVEKGYLKENYGLKGDSHAGKWHRQLSLLDNSSIDKMRGKGYELQFGDFAENITTEGLKKLSELPLGSRLRINNDIIIEITQIGKKCHHDCEILEVIGDCVMPREGIFAKVISGGEIKAGDKIEILEND</sequence>
<dbReference type="SUPFAM" id="SSF50800">
    <property type="entry name" value="PK beta-barrel domain-like"/>
    <property type="match status" value="1"/>
</dbReference>
<dbReference type="GO" id="GO:0003824">
    <property type="term" value="F:catalytic activity"/>
    <property type="evidence" value="ECO:0007669"/>
    <property type="project" value="InterPro"/>
</dbReference>
<evidence type="ECO:0000313" key="3">
    <source>
        <dbReference type="Proteomes" id="UP001199296"/>
    </source>
</evidence>
<proteinExistence type="predicted"/>
<name>A0AAW4WT82_9FIRM</name>
<accession>A0AAW4WT82</accession>
<gene>
    <name evidence="2" type="ORF">LJ207_02565</name>
</gene>
<dbReference type="GO" id="GO:0030170">
    <property type="term" value="F:pyridoxal phosphate binding"/>
    <property type="evidence" value="ECO:0007669"/>
    <property type="project" value="InterPro"/>
</dbReference>
<feature type="domain" description="MOSC" evidence="1">
    <location>
        <begin position="19"/>
        <end position="145"/>
    </location>
</feature>
<dbReference type="InterPro" id="IPR011037">
    <property type="entry name" value="Pyrv_Knase-like_insert_dom_sf"/>
</dbReference>
<dbReference type="GO" id="GO:0030151">
    <property type="term" value="F:molybdenum ion binding"/>
    <property type="evidence" value="ECO:0007669"/>
    <property type="project" value="InterPro"/>
</dbReference>
<dbReference type="EMBL" id="JAJFAT010000002">
    <property type="protein sequence ID" value="MCC3144201.1"/>
    <property type="molecule type" value="Genomic_DNA"/>
</dbReference>
<dbReference type="AlphaFoldDB" id="A0AAW4WT82"/>
<dbReference type="InterPro" id="IPR052716">
    <property type="entry name" value="MOSC_domain"/>
</dbReference>
<dbReference type="Proteomes" id="UP001199296">
    <property type="component" value="Unassembled WGS sequence"/>
</dbReference>
<comment type="caution">
    <text evidence="2">The sequence shown here is derived from an EMBL/GenBank/DDBJ whole genome shotgun (WGS) entry which is preliminary data.</text>
</comment>
<evidence type="ECO:0000313" key="2">
    <source>
        <dbReference type="EMBL" id="MCC3144201.1"/>
    </source>
</evidence>
<organism evidence="2 3">
    <name type="scientific">Halanaerobium polyolivorans</name>
    <dbReference type="NCBI Taxonomy" id="2886943"/>
    <lineage>
        <taxon>Bacteria</taxon>
        <taxon>Bacillati</taxon>
        <taxon>Bacillota</taxon>
        <taxon>Clostridia</taxon>
        <taxon>Halanaerobiales</taxon>
        <taxon>Halanaerobiaceae</taxon>
        <taxon>Halanaerobium</taxon>
    </lineage>
</organism>
<dbReference type="Gene3D" id="2.40.33.20">
    <property type="entry name" value="PK beta-barrel domain-like"/>
    <property type="match status" value="1"/>
</dbReference>
<reference evidence="2 3" key="1">
    <citation type="submission" date="2021-10" db="EMBL/GenBank/DDBJ databases">
        <authorList>
            <person name="Grouzdev D.S."/>
            <person name="Pantiukh K.S."/>
            <person name="Krutkina M.S."/>
        </authorList>
    </citation>
    <scope>NUCLEOTIDE SEQUENCE [LARGE SCALE GENOMIC DNA]</scope>
    <source>
        <strain evidence="2 3">Z-7514</strain>
    </source>
</reference>
<evidence type="ECO:0000259" key="1">
    <source>
        <dbReference type="PROSITE" id="PS51340"/>
    </source>
</evidence>